<evidence type="ECO:0000256" key="1">
    <source>
        <dbReference type="SAM" id="MobiDB-lite"/>
    </source>
</evidence>
<protein>
    <submittedName>
        <fullName evidence="2">Uncharacterized protein</fullName>
    </submittedName>
</protein>
<dbReference type="PANTHER" id="PTHR37952">
    <property type="match status" value="1"/>
</dbReference>
<dbReference type="EMBL" id="KV919229">
    <property type="protein sequence ID" value="OSX70641.1"/>
    <property type="molecule type" value="Genomic_DNA"/>
</dbReference>
<reference evidence="2 3" key="1">
    <citation type="submission" date="2017-03" db="EMBL/GenBank/DDBJ databases">
        <title>WGS assembly of Porphyra umbilicalis.</title>
        <authorList>
            <person name="Brawley S.H."/>
            <person name="Blouin N.A."/>
            <person name="Ficko-Blean E."/>
            <person name="Wheeler G.L."/>
            <person name="Lohr M."/>
            <person name="Goodson H.V."/>
            <person name="Jenkins J.W."/>
            <person name="Blaby-Haas C.E."/>
            <person name="Helliwell K.E."/>
            <person name="Chan C."/>
            <person name="Marriage T."/>
            <person name="Bhattacharya D."/>
            <person name="Klein A.S."/>
            <person name="Badis Y."/>
            <person name="Brodie J."/>
            <person name="Cao Y."/>
            <person name="Collen J."/>
            <person name="Dittami S.M."/>
            <person name="Gachon C.M."/>
            <person name="Green B.R."/>
            <person name="Karpowicz S."/>
            <person name="Kim J.W."/>
            <person name="Kudahl U."/>
            <person name="Lin S."/>
            <person name="Michel G."/>
            <person name="Mittag M."/>
            <person name="Olson B.J."/>
            <person name="Pangilinan J."/>
            <person name="Peng Y."/>
            <person name="Qiu H."/>
            <person name="Shu S."/>
            <person name="Singer J.T."/>
            <person name="Smith A.G."/>
            <person name="Sprecher B.N."/>
            <person name="Wagner V."/>
            <person name="Wang W."/>
            <person name="Wang Z.-Y."/>
            <person name="Yan J."/>
            <person name="Yarish C."/>
            <person name="Zoeuner-Riek S."/>
            <person name="Zhuang Y."/>
            <person name="Zou Y."/>
            <person name="Lindquist E.A."/>
            <person name="Grimwood J."/>
            <person name="Barry K."/>
            <person name="Rokhsar D.S."/>
            <person name="Schmutz J."/>
            <person name="Stiller J.W."/>
            <person name="Grossman A.R."/>
            <person name="Prochnik S.E."/>
        </authorList>
    </citation>
    <scope>NUCLEOTIDE SEQUENCE [LARGE SCALE GENOMIC DNA]</scope>
    <source>
        <strain evidence="2">4086291</strain>
    </source>
</reference>
<evidence type="ECO:0000313" key="2">
    <source>
        <dbReference type="EMBL" id="OSX70641.1"/>
    </source>
</evidence>
<feature type="region of interest" description="Disordered" evidence="1">
    <location>
        <begin position="16"/>
        <end position="72"/>
    </location>
</feature>
<gene>
    <name evidence="2" type="ORF">BU14_0704s0004</name>
</gene>
<dbReference type="PANTHER" id="PTHR37952:SF2">
    <property type="entry name" value="PROTEIN CREA"/>
    <property type="match status" value="1"/>
</dbReference>
<dbReference type="OrthoDB" id="10260865at2759"/>
<dbReference type="Proteomes" id="UP000218209">
    <property type="component" value="Unassembled WGS sequence"/>
</dbReference>
<name>A0A1X6NPX2_PORUM</name>
<sequence length="370" mass="37604">MGICRATAGTARAATSASAGACGKHPPAHLPAAAPVEQRTGTRRLRSDACCSPPGRVETAAGGGGWELPGSSAATASATTFVPVAPPPAPTPAALPPVAVADDGQRAAPVWPPPAAGAKVADLFLTMAAFVPSAGLRVGAPQRHRRPLAAPCARRAAAAPRRRRLPVAVADGGPPTRPPAPLQHVAPRWAAAARRAVPPPLRAAAAGVALAALLGAAGAAVVPDARAEGGAVIGQVPTSGLLFKDAIVVHTIEDPKIKGVRLYVAEASRRVTDKLANPLGQEPGSAAVTCLKIGHAAVAPGAVPSVAKEGEDVFTENRSFGWNKSVRVVRLFDPTTRSVVYVSFSSRVLDSKDENRSRFGSSLCAVQLDE</sequence>
<dbReference type="Pfam" id="PF05981">
    <property type="entry name" value="CreA"/>
    <property type="match status" value="1"/>
</dbReference>
<dbReference type="AlphaFoldDB" id="A0A1X6NPX2"/>
<organism evidence="2 3">
    <name type="scientific">Porphyra umbilicalis</name>
    <name type="common">Purple laver</name>
    <name type="synonym">Red alga</name>
    <dbReference type="NCBI Taxonomy" id="2786"/>
    <lineage>
        <taxon>Eukaryota</taxon>
        <taxon>Rhodophyta</taxon>
        <taxon>Bangiophyceae</taxon>
        <taxon>Bangiales</taxon>
        <taxon>Bangiaceae</taxon>
        <taxon>Porphyra</taxon>
    </lineage>
</organism>
<accession>A0A1X6NPX2</accession>
<evidence type="ECO:0000313" key="3">
    <source>
        <dbReference type="Proteomes" id="UP000218209"/>
    </source>
</evidence>
<dbReference type="InterPro" id="IPR010292">
    <property type="entry name" value="Uncharacterised_CreA"/>
</dbReference>
<keyword evidence="3" id="KW-1185">Reference proteome</keyword>
<proteinExistence type="predicted"/>